<dbReference type="GO" id="GO:0006633">
    <property type="term" value="P:fatty acid biosynthetic process"/>
    <property type="evidence" value="ECO:0007669"/>
    <property type="project" value="UniProtKB-KW"/>
</dbReference>
<dbReference type="Pfam" id="PF04336">
    <property type="entry name" value="ACP_PD"/>
    <property type="match status" value="1"/>
</dbReference>
<dbReference type="EMBL" id="QGKM01000084">
    <property type="protein sequence ID" value="PWQ92531.1"/>
    <property type="molecule type" value="Genomic_DNA"/>
</dbReference>
<dbReference type="OrthoDB" id="8442777at2"/>
<evidence type="ECO:0000256" key="2">
    <source>
        <dbReference type="ARBA" id="ARBA00022801"/>
    </source>
</evidence>
<keyword evidence="2" id="KW-0378">Hydrolase</keyword>
<accession>A0A317C2X4</accession>
<dbReference type="AlphaFoldDB" id="A0A317C2X4"/>
<evidence type="ECO:0000313" key="6">
    <source>
        <dbReference type="Proteomes" id="UP000245539"/>
    </source>
</evidence>
<dbReference type="InterPro" id="IPR007431">
    <property type="entry name" value="ACP_PD"/>
</dbReference>
<protein>
    <submittedName>
        <fullName evidence="5">DUF479 domain-containing protein</fullName>
    </submittedName>
</protein>
<keyword evidence="3" id="KW-0443">Lipid metabolism</keyword>
<sequence>MNYLAHLYLSQDNGYSMAGNLMADFLKYAELSEQPDAILRGIENHRATDKFTDSHDRVLGLKQYFNPDFRRFVPIILDVSFDHMLAKHWDDFHELPLATFTQQAYKKLEIASEYMPEIMLKRLRGMAKRDWLGAYIELDTVDKTLTAISNRIRFENNLDLSFSEVVEQYDHIEASFLGFFPELVDHINQLAIEGETTE</sequence>
<name>A0A317C2X4_9GAMM</name>
<keyword evidence="6" id="KW-1185">Reference proteome</keyword>
<reference evidence="5 6" key="1">
    <citation type="submission" date="2018-05" db="EMBL/GenBank/DDBJ databases">
        <title>Leucothrix arctica sp. nov., isolated from Arctic seawater.</title>
        <authorList>
            <person name="Choi A."/>
            <person name="Baek K."/>
        </authorList>
    </citation>
    <scope>NUCLEOTIDE SEQUENCE [LARGE SCALE GENOMIC DNA]</scope>
    <source>
        <strain evidence="5 6">JCM 18388</strain>
    </source>
</reference>
<dbReference type="PIRSF" id="PIRSF011489">
    <property type="entry name" value="DUF479"/>
    <property type="match status" value="1"/>
</dbReference>
<keyword evidence="1" id="KW-0444">Lipid biosynthesis</keyword>
<dbReference type="PANTHER" id="PTHR38764:SF1">
    <property type="entry name" value="ACYL CARRIER PROTEIN PHOSPHODIESTERASE"/>
    <property type="match status" value="1"/>
</dbReference>
<dbReference type="Proteomes" id="UP000245539">
    <property type="component" value="Unassembled WGS sequence"/>
</dbReference>
<evidence type="ECO:0000256" key="4">
    <source>
        <dbReference type="ARBA" id="ARBA00023160"/>
    </source>
</evidence>
<proteinExistence type="predicted"/>
<keyword evidence="4" id="KW-0276">Fatty acid metabolism</keyword>
<evidence type="ECO:0000256" key="3">
    <source>
        <dbReference type="ARBA" id="ARBA00023098"/>
    </source>
</evidence>
<evidence type="ECO:0000256" key="1">
    <source>
        <dbReference type="ARBA" id="ARBA00022516"/>
    </source>
</evidence>
<organism evidence="5 6">
    <name type="scientific">Leucothrix pacifica</name>
    <dbReference type="NCBI Taxonomy" id="1247513"/>
    <lineage>
        <taxon>Bacteria</taxon>
        <taxon>Pseudomonadati</taxon>
        <taxon>Pseudomonadota</taxon>
        <taxon>Gammaproteobacteria</taxon>
        <taxon>Thiotrichales</taxon>
        <taxon>Thiotrichaceae</taxon>
        <taxon>Leucothrix</taxon>
    </lineage>
</organism>
<gene>
    <name evidence="5" type="ORF">DKW60_20620</name>
</gene>
<keyword evidence="4" id="KW-0275">Fatty acid biosynthesis</keyword>
<comment type="caution">
    <text evidence="5">The sequence shown here is derived from an EMBL/GenBank/DDBJ whole genome shotgun (WGS) entry which is preliminary data.</text>
</comment>
<evidence type="ECO:0000313" key="5">
    <source>
        <dbReference type="EMBL" id="PWQ92531.1"/>
    </source>
</evidence>
<dbReference type="RefSeq" id="WP_109839554.1">
    <property type="nucleotide sequence ID" value="NZ_QGKM01000084.1"/>
</dbReference>
<dbReference type="PANTHER" id="PTHR38764">
    <property type="entry name" value="ACYL CARRIER PROTEIN PHOSPHODIESTERASE"/>
    <property type="match status" value="1"/>
</dbReference>
<dbReference type="GO" id="GO:0008770">
    <property type="term" value="F:[acyl-carrier-protein] phosphodiesterase activity"/>
    <property type="evidence" value="ECO:0007669"/>
    <property type="project" value="InterPro"/>
</dbReference>